<dbReference type="OrthoDB" id="3820230at2"/>
<evidence type="ECO:0000313" key="2">
    <source>
        <dbReference type="EMBL" id="QDO88409.1"/>
    </source>
</evidence>
<dbReference type="Proteomes" id="UP000315395">
    <property type="component" value="Chromosome"/>
</dbReference>
<accession>A0A516GA64</accession>
<sequence>MTSRIRVASYNLRGLKDDPGAAAEVVRRIDPDVLLLQEVPRHPFSGVRIWLFARRCGLRWSGRTRRLSGTGMMTSYRVAATDSVDIKLPVAPRGNPRSYSAAQVRMRGGRAVTVVSLHLSLLEDERVTHATRILHEVTTGQALGGTGLGGKGLGGIGLGGRLGGRLVRVLATGPHRVSRLIRGILGQSGADDRRRGLRADDRLRGWRADAPMIVGGDLNEDSSGRAWGLLADRLAMVSSDRPTFPAKSPRRPIDAIFATSELTVLPHEEVELEAELLSAATDHLPVWVDFDSAPNGGDPAATQ</sequence>
<dbReference type="GO" id="GO:0006506">
    <property type="term" value="P:GPI anchor biosynthetic process"/>
    <property type="evidence" value="ECO:0007669"/>
    <property type="project" value="TreeGrafter"/>
</dbReference>
<dbReference type="InterPro" id="IPR036691">
    <property type="entry name" value="Endo/exonu/phosph_ase_sf"/>
</dbReference>
<dbReference type="SUPFAM" id="SSF56219">
    <property type="entry name" value="DNase I-like"/>
    <property type="match status" value="1"/>
</dbReference>
<protein>
    <recommendedName>
        <fullName evidence="1">Endonuclease/exonuclease/phosphatase domain-containing protein</fullName>
    </recommendedName>
</protein>
<dbReference type="InterPro" id="IPR051916">
    <property type="entry name" value="GPI-anchor_lipid_remodeler"/>
</dbReference>
<dbReference type="EMBL" id="CP041616">
    <property type="protein sequence ID" value="QDO88409.1"/>
    <property type="molecule type" value="Genomic_DNA"/>
</dbReference>
<keyword evidence="3" id="KW-1185">Reference proteome</keyword>
<feature type="domain" description="Endonuclease/exonuclease/phosphatase" evidence="1">
    <location>
        <begin position="8"/>
        <end position="283"/>
    </location>
</feature>
<dbReference type="PANTHER" id="PTHR14859">
    <property type="entry name" value="CALCOFLUOR WHITE HYPERSENSITIVE PROTEIN PRECURSOR"/>
    <property type="match status" value="1"/>
</dbReference>
<proteinExistence type="predicted"/>
<dbReference type="Gene3D" id="3.60.10.10">
    <property type="entry name" value="Endonuclease/exonuclease/phosphatase"/>
    <property type="match status" value="1"/>
</dbReference>
<gene>
    <name evidence="2" type="ORF">FNH13_08680</name>
</gene>
<dbReference type="PANTHER" id="PTHR14859:SF1">
    <property type="entry name" value="PGAP2-INTERACTING PROTEIN"/>
    <property type="match status" value="1"/>
</dbReference>
<dbReference type="RefSeq" id="WP_143783087.1">
    <property type="nucleotide sequence ID" value="NZ_CP041616.1"/>
</dbReference>
<dbReference type="InterPro" id="IPR005135">
    <property type="entry name" value="Endo/exonuclease/phosphatase"/>
</dbReference>
<evidence type="ECO:0000313" key="3">
    <source>
        <dbReference type="Proteomes" id="UP000315395"/>
    </source>
</evidence>
<dbReference type="GO" id="GO:0003824">
    <property type="term" value="F:catalytic activity"/>
    <property type="evidence" value="ECO:0007669"/>
    <property type="project" value="InterPro"/>
</dbReference>
<evidence type="ECO:0000259" key="1">
    <source>
        <dbReference type="Pfam" id="PF03372"/>
    </source>
</evidence>
<organism evidence="2 3">
    <name type="scientific">Ornithinimicrobium ciconiae</name>
    <dbReference type="NCBI Taxonomy" id="2594265"/>
    <lineage>
        <taxon>Bacteria</taxon>
        <taxon>Bacillati</taxon>
        <taxon>Actinomycetota</taxon>
        <taxon>Actinomycetes</taxon>
        <taxon>Micrococcales</taxon>
        <taxon>Ornithinimicrobiaceae</taxon>
        <taxon>Ornithinimicrobium</taxon>
    </lineage>
</organism>
<dbReference type="GO" id="GO:0016020">
    <property type="term" value="C:membrane"/>
    <property type="evidence" value="ECO:0007669"/>
    <property type="project" value="GOC"/>
</dbReference>
<reference evidence="2 3" key="1">
    <citation type="submission" date="2019-07" db="EMBL/GenBank/DDBJ databases">
        <title>complete genome sequencing of Ornithinimicrobium sp. H23M54.</title>
        <authorList>
            <person name="Bae J.-W."/>
            <person name="Lee S.-Y."/>
        </authorList>
    </citation>
    <scope>NUCLEOTIDE SEQUENCE [LARGE SCALE GENOMIC DNA]</scope>
    <source>
        <strain evidence="2 3">H23M54</strain>
    </source>
</reference>
<dbReference type="KEGG" id="orz:FNH13_08680"/>
<dbReference type="Pfam" id="PF03372">
    <property type="entry name" value="Exo_endo_phos"/>
    <property type="match status" value="1"/>
</dbReference>
<name>A0A516GA64_9MICO</name>
<dbReference type="AlphaFoldDB" id="A0A516GA64"/>